<dbReference type="GO" id="GO:0005829">
    <property type="term" value="C:cytosol"/>
    <property type="evidence" value="ECO:0007669"/>
    <property type="project" value="TreeGrafter"/>
</dbReference>
<evidence type="ECO:0000313" key="3">
    <source>
        <dbReference type="Proteomes" id="UP000006757"/>
    </source>
</evidence>
<evidence type="ECO:0000313" key="2">
    <source>
        <dbReference type="EMBL" id="EKD01935.1"/>
    </source>
</evidence>
<feature type="compositionally biased region" description="Basic and acidic residues" evidence="1">
    <location>
        <begin position="385"/>
        <end position="394"/>
    </location>
</feature>
<dbReference type="EMBL" id="AMBO01000304">
    <property type="protein sequence ID" value="EKD01935.1"/>
    <property type="molecule type" value="Genomic_DNA"/>
</dbReference>
<dbReference type="STRING" id="1220162.K1VD71"/>
<dbReference type="OrthoDB" id="20109at2759"/>
<protein>
    <submittedName>
        <fullName evidence="2">Uncharacterized protein</fullName>
    </submittedName>
</protein>
<reference evidence="2 3" key="1">
    <citation type="journal article" date="2012" name="Eukaryot. Cell">
        <title>Genome sequence of the Trichosporon asahii environmental strain CBS 8904.</title>
        <authorList>
            <person name="Yang R.Y."/>
            <person name="Li H.T."/>
            <person name="Zhu H."/>
            <person name="Zhou G.P."/>
            <person name="Wang M."/>
            <person name="Wang L."/>
        </authorList>
    </citation>
    <scope>NUCLEOTIDE SEQUENCE [LARGE SCALE GENOMIC DNA]</scope>
    <source>
        <strain evidence="2 3">CBS 8904</strain>
    </source>
</reference>
<gene>
    <name evidence="2" type="ORF">A1Q2_03754</name>
</gene>
<sequence length="409" mass="44110">MKQPKQAKVATGQTIRDKAKERAALNRDVVKPVFASPFTVPWPNTPAHLLKAIMADLPQIIPQEVADYHVSRARCSKAAKRARKAAEGKGEAADAAKSVAAKESEPVPAEAIRPEILDHLVLGLNEVIKALEQATGQLEAQLIELADAIEGVPSLPRFLPTEPTEVKAVGKVKAPAAPLSHVLVPQLSVSPMALVDPIPALCATYNTHVRQLRVLAKSAPAGVTVPEVAEIRLVSLGREEPEVSALAGLRRVACFAVRQSHPNACVLDGLCKNIPPPRHSITLPFPTRLRIIDGKDAGTPAKTNGKEKEVASKLPETPVEYAPLHVKALHTTMPLDNNARKAVRLEEVRKKRAENKAKRREAREALERKVRLDLGHARGKGRKARLAEKAEKAAAKAAESGPAQKKAKK</sequence>
<dbReference type="Proteomes" id="UP000006757">
    <property type="component" value="Unassembled WGS sequence"/>
</dbReference>
<dbReference type="PANTHER" id="PTHR28272">
    <property type="entry name" value="RIBONUCLEASES P/MRP PROTEIN SUBUNIT POP3"/>
    <property type="match status" value="1"/>
</dbReference>
<evidence type="ECO:0000256" key="1">
    <source>
        <dbReference type="SAM" id="MobiDB-lite"/>
    </source>
</evidence>
<feature type="region of interest" description="Disordered" evidence="1">
    <location>
        <begin position="1"/>
        <end position="20"/>
    </location>
</feature>
<dbReference type="OMA" id="NPFRVQW"/>
<dbReference type="InParanoid" id="K1VD71"/>
<dbReference type="PANTHER" id="PTHR28272:SF1">
    <property type="entry name" value="RIBONUCLEASES P_MRP PROTEIN SUBUNIT POP3"/>
    <property type="match status" value="1"/>
</dbReference>
<organism evidence="2 3">
    <name type="scientific">Trichosporon asahii var. asahii (strain CBS 8904)</name>
    <name type="common">Yeast</name>
    <dbReference type="NCBI Taxonomy" id="1220162"/>
    <lineage>
        <taxon>Eukaryota</taxon>
        <taxon>Fungi</taxon>
        <taxon>Dikarya</taxon>
        <taxon>Basidiomycota</taxon>
        <taxon>Agaricomycotina</taxon>
        <taxon>Tremellomycetes</taxon>
        <taxon>Trichosporonales</taxon>
        <taxon>Trichosporonaceae</taxon>
        <taxon>Trichosporon</taxon>
    </lineage>
</organism>
<dbReference type="GO" id="GO:0004526">
    <property type="term" value="F:ribonuclease P activity"/>
    <property type="evidence" value="ECO:0007669"/>
    <property type="project" value="TreeGrafter"/>
</dbReference>
<dbReference type="eggNOG" id="ENOG502RB59">
    <property type="taxonomic scope" value="Eukaryota"/>
</dbReference>
<dbReference type="AlphaFoldDB" id="K1VD71"/>
<comment type="caution">
    <text evidence="2">The sequence shown here is derived from an EMBL/GenBank/DDBJ whole genome shotgun (WGS) entry which is preliminary data.</text>
</comment>
<dbReference type="GO" id="GO:0000172">
    <property type="term" value="C:ribonuclease MRP complex"/>
    <property type="evidence" value="ECO:0007669"/>
    <property type="project" value="TreeGrafter"/>
</dbReference>
<dbReference type="GO" id="GO:0034965">
    <property type="term" value="P:intronic box C/D snoRNA processing"/>
    <property type="evidence" value="ECO:0007669"/>
    <property type="project" value="TreeGrafter"/>
</dbReference>
<proteinExistence type="predicted"/>
<accession>K1VD71</accession>
<feature type="region of interest" description="Disordered" evidence="1">
    <location>
        <begin position="86"/>
        <end position="106"/>
    </location>
</feature>
<dbReference type="GO" id="GO:0005655">
    <property type="term" value="C:nucleolar ribonuclease P complex"/>
    <property type="evidence" value="ECO:0007669"/>
    <property type="project" value="TreeGrafter"/>
</dbReference>
<keyword evidence="3" id="KW-1185">Reference proteome</keyword>
<dbReference type="GO" id="GO:0008033">
    <property type="term" value="P:tRNA processing"/>
    <property type="evidence" value="ECO:0007669"/>
    <property type="project" value="InterPro"/>
</dbReference>
<dbReference type="GO" id="GO:0006364">
    <property type="term" value="P:rRNA processing"/>
    <property type="evidence" value="ECO:0007669"/>
    <property type="project" value="InterPro"/>
</dbReference>
<name>K1VD71_TRIAC</name>
<feature type="compositionally biased region" description="Basic and acidic residues" evidence="1">
    <location>
        <begin position="86"/>
        <end position="105"/>
    </location>
</feature>
<dbReference type="HOGENOM" id="CLU_046002_0_0_1"/>
<dbReference type="InterPro" id="IPR013241">
    <property type="entry name" value="RNase_P_Pop3"/>
</dbReference>
<feature type="region of interest" description="Disordered" evidence="1">
    <location>
        <begin position="375"/>
        <end position="409"/>
    </location>
</feature>
<dbReference type="GO" id="GO:0000171">
    <property type="term" value="F:ribonuclease MRP activity"/>
    <property type="evidence" value="ECO:0007669"/>
    <property type="project" value="TreeGrafter"/>
</dbReference>